<evidence type="ECO:0000313" key="1">
    <source>
        <dbReference type="EMBL" id="MBF1383373.1"/>
    </source>
</evidence>
<organism evidence="1 2">
    <name type="scientific">Prevotella aurantiaca</name>
    <dbReference type="NCBI Taxonomy" id="596085"/>
    <lineage>
        <taxon>Bacteria</taxon>
        <taxon>Pseudomonadati</taxon>
        <taxon>Bacteroidota</taxon>
        <taxon>Bacteroidia</taxon>
        <taxon>Bacteroidales</taxon>
        <taxon>Prevotellaceae</taxon>
        <taxon>Prevotella</taxon>
    </lineage>
</organism>
<reference evidence="1" key="1">
    <citation type="submission" date="2020-04" db="EMBL/GenBank/DDBJ databases">
        <title>Deep metagenomics examines the oral microbiome during advanced dental caries in children, revealing novel taxa and co-occurrences with host molecules.</title>
        <authorList>
            <person name="Baker J.L."/>
            <person name="Morton J.T."/>
            <person name="Dinis M."/>
            <person name="Alvarez R."/>
            <person name="Tran N.C."/>
            <person name="Knight R."/>
            <person name="Edlund A."/>
        </authorList>
    </citation>
    <scope>NUCLEOTIDE SEQUENCE</scope>
    <source>
        <strain evidence="1">JCVI_44_bin.5</strain>
    </source>
</reference>
<dbReference type="AlphaFoldDB" id="A0A930HKG1"/>
<sequence>MQPTITEVVADKRVGLMRQEGNDYQIVATYWEVGSDRKGKCLFGNRLFIALSVVS</sequence>
<dbReference type="RefSeq" id="WP_273158178.1">
    <property type="nucleotide sequence ID" value="NZ_JABZSJ010000001.1"/>
</dbReference>
<accession>A0A930HKG1</accession>
<evidence type="ECO:0000313" key="2">
    <source>
        <dbReference type="Proteomes" id="UP000771736"/>
    </source>
</evidence>
<dbReference type="EMBL" id="JABZSJ010000001">
    <property type="protein sequence ID" value="MBF1383373.1"/>
    <property type="molecule type" value="Genomic_DNA"/>
</dbReference>
<dbReference type="Proteomes" id="UP000771736">
    <property type="component" value="Unassembled WGS sequence"/>
</dbReference>
<comment type="caution">
    <text evidence="1">The sequence shown here is derived from an EMBL/GenBank/DDBJ whole genome shotgun (WGS) entry which is preliminary data.</text>
</comment>
<name>A0A930HKG1_9BACT</name>
<gene>
    <name evidence="1" type="ORF">HXN26_00730</name>
</gene>
<proteinExistence type="predicted"/>
<protein>
    <submittedName>
        <fullName evidence="1">Uncharacterized protein</fullName>
    </submittedName>
</protein>